<dbReference type="OrthoDB" id="4217619at2759"/>
<proteinExistence type="predicted"/>
<evidence type="ECO:0000313" key="1">
    <source>
        <dbReference type="EMBL" id="CAD7645236.1"/>
    </source>
</evidence>
<protein>
    <submittedName>
        <fullName evidence="1">Uncharacterized protein</fullName>
    </submittedName>
</protein>
<organism evidence="1">
    <name type="scientific">Medioppia subpectinata</name>
    <dbReference type="NCBI Taxonomy" id="1979941"/>
    <lineage>
        <taxon>Eukaryota</taxon>
        <taxon>Metazoa</taxon>
        <taxon>Ecdysozoa</taxon>
        <taxon>Arthropoda</taxon>
        <taxon>Chelicerata</taxon>
        <taxon>Arachnida</taxon>
        <taxon>Acari</taxon>
        <taxon>Acariformes</taxon>
        <taxon>Sarcoptiformes</taxon>
        <taxon>Oribatida</taxon>
        <taxon>Brachypylina</taxon>
        <taxon>Oppioidea</taxon>
        <taxon>Oppiidae</taxon>
        <taxon>Medioppia</taxon>
    </lineage>
</organism>
<gene>
    <name evidence="1" type="ORF">OSB1V03_LOCUS20409</name>
</gene>
<dbReference type="Gene3D" id="2.40.10.10">
    <property type="entry name" value="Trypsin-like serine proteases"/>
    <property type="match status" value="1"/>
</dbReference>
<feature type="non-terminal residue" evidence="1">
    <location>
        <position position="1"/>
    </location>
</feature>
<dbReference type="SUPFAM" id="SSF50494">
    <property type="entry name" value="Trypsin-like serine proteases"/>
    <property type="match status" value="1"/>
</dbReference>
<dbReference type="Proteomes" id="UP000759131">
    <property type="component" value="Unassembled WGS sequence"/>
</dbReference>
<dbReference type="InterPro" id="IPR009003">
    <property type="entry name" value="Peptidase_S1_PA"/>
</dbReference>
<dbReference type="EMBL" id="OC888143">
    <property type="protein sequence ID" value="CAD7645236.1"/>
    <property type="molecule type" value="Genomic_DNA"/>
</dbReference>
<accession>A0A7R9LR69</accession>
<sequence>PAGGRVVAIGNPSGLAFCVCDGLLQSVDKPESTVSVGTYEYYQSTDDPKETVCVHTCPMGPGFSGGPLIDMSGRLAGVNWGGIPGFCESFAIPLENFKRFIFKAMKFQSHERLLQEKRYSYESNKSLGIAVQPMSLSLRRHIENEIIGDRMKSQIRSGLIVYWHTFTPNKLPSK</sequence>
<reference evidence="1" key="1">
    <citation type="submission" date="2020-11" db="EMBL/GenBank/DDBJ databases">
        <authorList>
            <person name="Tran Van P."/>
        </authorList>
    </citation>
    <scope>NUCLEOTIDE SEQUENCE</scope>
</reference>
<evidence type="ECO:0000313" key="2">
    <source>
        <dbReference type="Proteomes" id="UP000759131"/>
    </source>
</evidence>
<name>A0A7R9LR69_9ACAR</name>
<dbReference type="Pfam" id="PF13365">
    <property type="entry name" value="Trypsin_2"/>
    <property type="match status" value="1"/>
</dbReference>
<dbReference type="AlphaFoldDB" id="A0A7R9LR69"/>
<dbReference type="EMBL" id="CAJPIZ010033568">
    <property type="protein sequence ID" value="CAG2120462.1"/>
    <property type="molecule type" value="Genomic_DNA"/>
</dbReference>
<dbReference type="InterPro" id="IPR043504">
    <property type="entry name" value="Peptidase_S1_PA_chymotrypsin"/>
</dbReference>
<keyword evidence="2" id="KW-1185">Reference proteome</keyword>